<dbReference type="Pfam" id="PF01047">
    <property type="entry name" value="MarR"/>
    <property type="match status" value="1"/>
</dbReference>
<dbReference type="Proteomes" id="UP000037020">
    <property type="component" value="Unassembled WGS sequence"/>
</dbReference>
<protein>
    <submittedName>
        <fullName evidence="2">MarR family transcriptional regulator</fullName>
    </submittedName>
</protein>
<dbReference type="PRINTS" id="PR00598">
    <property type="entry name" value="HTHMARR"/>
</dbReference>
<dbReference type="InterPro" id="IPR036390">
    <property type="entry name" value="WH_DNA-bd_sf"/>
</dbReference>
<evidence type="ECO:0000313" key="3">
    <source>
        <dbReference type="Proteomes" id="UP000037020"/>
    </source>
</evidence>
<dbReference type="PANTHER" id="PTHR33164">
    <property type="entry name" value="TRANSCRIPTIONAL REGULATOR, MARR FAMILY"/>
    <property type="match status" value="1"/>
</dbReference>
<dbReference type="Gene3D" id="1.10.10.10">
    <property type="entry name" value="Winged helix-like DNA-binding domain superfamily/Winged helix DNA-binding domain"/>
    <property type="match status" value="1"/>
</dbReference>
<dbReference type="EMBL" id="LGUT01003577">
    <property type="protein sequence ID" value="KOG85200.1"/>
    <property type="molecule type" value="Genomic_DNA"/>
</dbReference>
<evidence type="ECO:0000313" key="2">
    <source>
        <dbReference type="EMBL" id="KOG85200.1"/>
    </source>
</evidence>
<gene>
    <name evidence="2" type="ORF">ADK38_38050</name>
</gene>
<dbReference type="SUPFAM" id="SSF46785">
    <property type="entry name" value="Winged helix' DNA-binding domain"/>
    <property type="match status" value="1"/>
</dbReference>
<sequence>MPVAARREQYEELARQLGTVDAIKRDLGRRLPVNCSPASVVLLSLLRRYGEMRMSKLAELLAIDMSVTSRHVAYVAERGWIERHPDPLDKRSRLLRLSPSGAELLAQVSTLYTETLAACLKDWSADDVGSLIDLLTRLREAFGDCRARAPQPHGADSTARTPA</sequence>
<dbReference type="PROSITE" id="PS50995">
    <property type="entry name" value="HTH_MARR_2"/>
    <property type="match status" value="1"/>
</dbReference>
<dbReference type="InterPro" id="IPR000835">
    <property type="entry name" value="HTH_MarR-typ"/>
</dbReference>
<comment type="caution">
    <text evidence="2">The sequence shown here is derived from an EMBL/GenBank/DDBJ whole genome shotgun (WGS) entry which is preliminary data.</text>
</comment>
<keyword evidence="3" id="KW-1185">Reference proteome</keyword>
<dbReference type="InterPro" id="IPR036388">
    <property type="entry name" value="WH-like_DNA-bd_sf"/>
</dbReference>
<dbReference type="InterPro" id="IPR039422">
    <property type="entry name" value="MarR/SlyA-like"/>
</dbReference>
<proteinExistence type="predicted"/>
<dbReference type="RefSeq" id="WP_030892515.1">
    <property type="nucleotide sequence ID" value="NZ_JBEZAH010000038.1"/>
</dbReference>
<reference evidence="2 3" key="1">
    <citation type="submission" date="2015-07" db="EMBL/GenBank/DDBJ databases">
        <authorList>
            <person name="Ju K.-S."/>
            <person name="Doroghazi J.R."/>
            <person name="Metcalf W.W."/>
        </authorList>
    </citation>
    <scope>NUCLEOTIDE SEQUENCE [LARGE SCALE GENOMIC DNA]</scope>
    <source>
        <strain evidence="2 3">NRRL B-3589</strain>
    </source>
</reference>
<dbReference type="PANTHER" id="PTHR33164:SF57">
    <property type="entry name" value="MARR-FAMILY TRANSCRIPTIONAL REGULATOR"/>
    <property type="match status" value="1"/>
</dbReference>
<feature type="domain" description="HTH marR-type" evidence="1">
    <location>
        <begin position="10"/>
        <end position="140"/>
    </location>
</feature>
<dbReference type="SMART" id="SM00347">
    <property type="entry name" value="HTH_MARR"/>
    <property type="match status" value="1"/>
</dbReference>
<accession>A0ABR5IVM2</accession>
<name>A0ABR5IVM2_9ACTN</name>
<evidence type="ECO:0000259" key="1">
    <source>
        <dbReference type="PROSITE" id="PS50995"/>
    </source>
</evidence>
<organism evidence="2 3">
    <name type="scientific">Streptomyces varsoviensis</name>
    <dbReference type="NCBI Taxonomy" id="67373"/>
    <lineage>
        <taxon>Bacteria</taxon>
        <taxon>Bacillati</taxon>
        <taxon>Actinomycetota</taxon>
        <taxon>Actinomycetes</taxon>
        <taxon>Kitasatosporales</taxon>
        <taxon>Streptomycetaceae</taxon>
        <taxon>Streptomyces</taxon>
    </lineage>
</organism>